<organism evidence="1 2">
    <name type="scientific">Paraburkholderia polaris</name>
    <dbReference type="NCBI Taxonomy" id="2728848"/>
    <lineage>
        <taxon>Bacteria</taxon>
        <taxon>Pseudomonadati</taxon>
        <taxon>Pseudomonadota</taxon>
        <taxon>Betaproteobacteria</taxon>
        <taxon>Burkholderiales</taxon>
        <taxon>Burkholderiaceae</taxon>
        <taxon>Paraburkholderia</taxon>
    </lineage>
</organism>
<name>A0A848I9J5_9BURK</name>
<dbReference type="RefSeq" id="WP_169485162.1">
    <property type="nucleotide sequence ID" value="NZ_JABBGJ010000008.1"/>
</dbReference>
<sequence>MANTITNETADLFATIGSLIGRGRRIATATVGSTIDCLGRTDDGDSSPRIENQEAVNYKVHCGDEALAREAGV</sequence>
<gene>
    <name evidence="1" type="ORF">HHL24_08965</name>
</gene>
<protein>
    <submittedName>
        <fullName evidence="1">Uncharacterized protein</fullName>
    </submittedName>
</protein>
<evidence type="ECO:0000313" key="1">
    <source>
        <dbReference type="EMBL" id="NML98079.1"/>
    </source>
</evidence>
<dbReference type="EMBL" id="JABBGJ010000008">
    <property type="protein sequence ID" value="NML98079.1"/>
    <property type="molecule type" value="Genomic_DNA"/>
</dbReference>
<comment type="caution">
    <text evidence="1">The sequence shown here is derived from an EMBL/GenBank/DDBJ whole genome shotgun (WGS) entry which is preliminary data.</text>
</comment>
<keyword evidence="2" id="KW-1185">Reference proteome</keyword>
<dbReference type="Proteomes" id="UP000544134">
    <property type="component" value="Unassembled WGS sequence"/>
</dbReference>
<reference evidence="1 2" key="1">
    <citation type="submission" date="2020-04" db="EMBL/GenBank/DDBJ databases">
        <title>Paraburkholderia sp. RP-4-7 isolated from soil.</title>
        <authorList>
            <person name="Dahal R.H."/>
        </authorList>
    </citation>
    <scope>NUCLEOTIDE SEQUENCE [LARGE SCALE GENOMIC DNA]</scope>
    <source>
        <strain evidence="1 2">RP-4-7</strain>
    </source>
</reference>
<proteinExistence type="predicted"/>
<evidence type="ECO:0000313" key="2">
    <source>
        <dbReference type="Proteomes" id="UP000544134"/>
    </source>
</evidence>
<accession>A0A848I9J5</accession>
<dbReference type="AlphaFoldDB" id="A0A848I9J5"/>